<feature type="compositionally biased region" description="Polar residues" evidence="3">
    <location>
        <begin position="308"/>
        <end position="322"/>
    </location>
</feature>
<feature type="compositionally biased region" description="Pro residues" evidence="3">
    <location>
        <begin position="634"/>
        <end position="649"/>
    </location>
</feature>
<organism evidence="5 6">
    <name type="scientific">Vanrija pseudolonga</name>
    <dbReference type="NCBI Taxonomy" id="143232"/>
    <lineage>
        <taxon>Eukaryota</taxon>
        <taxon>Fungi</taxon>
        <taxon>Dikarya</taxon>
        <taxon>Basidiomycota</taxon>
        <taxon>Agaricomycotina</taxon>
        <taxon>Tremellomycetes</taxon>
        <taxon>Trichosporonales</taxon>
        <taxon>Trichosporonaceae</taxon>
        <taxon>Vanrija</taxon>
    </lineage>
</organism>
<dbReference type="Pfam" id="PF00168">
    <property type="entry name" value="C2"/>
    <property type="match status" value="1"/>
</dbReference>
<sequence>MIEPQVLGTLIVVVARARNLPNKSRFGKQDPYCALTLGEEKRRTKPIKRGGQHPEWDEELRFVISQDVEDLLAASVDPGSVKGRNGSLAGKDAALPPLPAEEGVVTPQSMAQKSRAGAKKAGGVRSMKVQCYADAPKEPELVGECIVPIDDVLKSGEVDDWYELKYKDKYAGELYLELTFYSNKAPPVKRNVQRPGILPATGPGAALATPPRPGMTTSVSGYNLYIPPYSQQPGRTGSPAPGGIPHSASGPIPITQHHAGGIPHSNTFHDLGLPPRQTTGGPIAGQPDYPPGRLQNAPQDDFLAGQMGSMNLGQSLGHSYQNHPGGPPAPATVGAGHHHRHSVATGAVTQAPWSSMLPQNNQPQGHAPVQRPVSAGDVGGAWPTVDNRPNTAVPMPTRPLSAVGPPPVQSPPLQHHRPHANSLTVPGSYAQAPPVAPQRTDSYGQQHVSQYTGQSEAPRPTSPQSYYHQQQQQQQQQGYAPQQPPQPQQPAYSNPPPAQQRLSSYGTVPAQQPQAPYTPPQNNRHSSYGQYQTPPAPQPVPQSSYPPPQQPAYGQHQQPGQDYPPVPPPAQQLQQQQGPPPPLAASPGTYPSHMPPQAPRPTTPSQYPPYPPPHPPTPQPPPHRDSFGSQSPPAHVPYSPPATHQPPPQSFAAQSEAHSTPPAPTASTTTGAYVPWYMQTQQQQQPPVQSPPLQQAQTPAPHHAHQSSLSGAPPPPPRTGVGYYPSDELYAQQRPPPQPTPAPQQYQGGYQQPPAPVHQSSYPPAGPQSPPRQASYPPAAPPRPVSAAPLSYNPPAPGPNPPAPNPPAPNPPAPSSEAPWSTLQQQQPQQPYYGNPSATPTPYYGQQSSDFRPTTTAPDGWNSINGGQRAPSPLPPVGGQTTNRDWRTYLHSIGSQGTPSPLPQPPSVENTPPAPLPPKRASGLPPLPQPPSQQGTPTRQTTNGSGDWYTPPPPSVPSSILPPGGYGTPPPHQQQWR</sequence>
<reference evidence="5" key="1">
    <citation type="submission" date="2023-10" db="EMBL/GenBank/DDBJ databases">
        <authorList>
            <person name="Noh H."/>
        </authorList>
    </citation>
    <scope>NUCLEOTIDE SEQUENCE</scope>
    <source>
        <strain evidence="5">DUCC4014</strain>
    </source>
</reference>
<feature type="compositionally biased region" description="Pro residues" evidence="3">
    <location>
        <begin position="482"/>
        <end position="498"/>
    </location>
</feature>
<dbReference type="PRINTS" id="PR01217">
    <property type="entry name" value="PRICHEXTENSN"/>
</dbReference>
<evidence type="ECO:0000313" key="5">
    <source>
        <dbReference type="EMBL" id="WOO83239.1"/>
    </source>
</evidence>
<feature type="domain" description="C2" evidence="4">
    <location>
        <begin position="1"/>
        <end position="162"/>
    </location>
</feature>
<keyword evidence="6" id="KW-1185">Reference proteome</keyword>
<feature type="compositionally biased region" description="Low complexity" evidence="3">
    <location>
        <begin position="932"/>
        <end position="942"/>
    </location>
</feature>
<dbReference type="InterPro" id="IPR000008">
    <property type="entry name" value="C2_dom"/>
</dbReference>
<keyword evidence="1" id="KW-0479">Metal-binding</keyword>
<evidence type="ECO:0000259" key="4">
    <source>
        <dbReference type="PROSITE" id="PS50004"/>
    </source>
</evidence>
<feature type="region of interest" description="Disordered" evidence="3">
    <location>
        <begin position="354"/>
        <end position="977"/>
    </location>
</feature>
<dbReference type="SUPFAM" id="SSF49562">
    <property type="entry name" value="C2 domain (Calcium/lipid-binding domain, CaLB)"/>
    <property type="match status" value="1"/>
</dbReference>
<dbReference type="Proteomes" id="UP000827549">
    <property type="component" value="Chromosome 5"/>
</dbReference>
<feature type="compositionally biased region" description="Pro residues" evidence="3">
    <location>
        <begin position="968"/>
        <end position="977"/>
    </location>
</feature>
<dbReference type="GeneID" id="87809938"/>
<dbReference type="SMART" id="SM00239">
    <property type="entry name" value="C2"/>
    <property type="match status" value="1"/>
</dbReference>
<dbReference type="PROSITE" id="PS50004">
    <property type="entry name" value="C2"/>
    <property type="match status" value="1"/>
</dbReference>
<dbReference type="CDD" id="cd08681">
    <property type="entry name" value="C2_fungal_Inn1p-like"/>
    <property type="match status" value="1"/>
</dbReference>
<feature type="compositionally biased region" description="Polar residues" evidence="3">
    <location>
        <begin position="439"/>
        <end position="455"/>
    </location>
</feature>
<evidence type="ECO:0000256" key="3">
    <source>
        <dbReference type="SAM" id="MobiDB-lite"/>
    </source>
</evidence>
<feature type="compositionally biased region" description="Low complexity" evidence="3">
    <location>
        <begin position="743"/>
        <end position="752"/>
    </location>
</feature>
<feature type="compositionally biased region" description="Polar residues" evidence="3">
    <location>
        <begin position="836"/>
        <end position="866"/>
    </location>
</feature>
<dbReference type="InterPro" id="IPR035892">
    <property type="entry name" value="C2_domain_sf"/>
</dbReference>
<evidence type="ECO:0000256" key="2">
    <source>
        <dbReference type="ARBA" id="ARBA00022837"/>
    </source>
</evidence>
<feature type="compositionally biased region" description="Low complexity" evidence="3">
    <location>
        <begin position="462"/>
        <end position="481"/>
    </location>
</feature>
<feature type="compositionally biased region" description="Pro residues" evidence="3">
    <location>
        <begin position="900"/>
        <end position="918"/>
    </location>
</feature>
<feature type="region of interest" description="Disordered" evidence="3">
    <location>
        <begin position="228"/>
        <end position="339"/>
    </location>
</feature>
<gene>
    <name evidence="5" type="primary">fic1</name>
    <name evidence="5" type="ORF">LOC62_05G006762</name>
</gene>
<feature type="compositionally biased region" description="Pro residues" evidence="3">
    <location>
        <begin position="534"/>
        <end position="550"/>
    </location>
</feature>
<evidence type="ECO:0000256" key="1">
    <source>
        <dbReference type="ARBA" id="ARBA00022723"/>
    </source>
</evidence>
<keyword evidence="2" id="KW-0106">Calcium</keyword>
<feature type="compositionally biased region" description="Pro residues" evidence="3">
    <location>
        <begin position="593"/>
        <end position="621"/>
    </location>
</feature>
<dbReference type="InterPro" id="IPR037791">
    <property type="entry name" value="C2_fungal_Inn1"/>
</dbReference>
<dbReference type="GO" id="GO:0046872">
    <property type="term" value="F:metal ion binding"/>
    <property type="evidence" value="ECO:0007669"/>
    <property type="project" value="UniProtKB-KW"/>
</dbReference>
<dbReference type="EMBL" id="CP086718">
    <property type="protein sequence ID" value="WOO83239.1"/>
    <property type="molecule type" value="Genomic_DNA"/>
</dbReference>
<dbReference type="Gene3D" id="2.60.40.150">
    <property type="entry name" value="C2 domain"/>
    <property type="match status" value="1"/>
</dbReference>
<feature type="compositionally biased region" description="Polar residues" evidence="3">
    <location>
        <begin position="354"/>
        <end position="364"/>
    </location>
</feature>
<feature type="compositionally biased region" description="Low complexity" evidence="3">
    <location>
        <begin position="551"/>
        <end position="561"/>
    </location>
</feature>
<accession>A0AAF0YE79</accession>
<proteinExistence type="predicted"/>
<evidence type="ECO:0000313" key="6">
    <source>
        <dbReference type="Proteomes" id="UP000827549"/>
    </source>
</evidence>
<feature type="compositionally biased region" description="Pro residues" evidence="3">
    <location>
        <begin position="792"/>
        <end position="814"/>
    </location>
</feature>
<protein>
    <submittedName>
        <fullName evidence="5">Ingression protein fic1</fullName>
    </submittedName>
</protein>
<feature type="compositionally biased region" description="Low complexity" evidence="3">
    <location>
        <begin position="679"/>
        <end position="697"/>
    </location>
</feature>
<dbReference type="RefSeq" id="XP_062629265.1">
    <property type="nucleotide sequence ID" value="XM_062773281.1"/>
</dbReference>
<dbReference type="PANTHER" id="PTHR46502:SF2">
    <property type="entry name" value="16 KDA PHLOEM PROTEIN 2"/>
    <property type="match status" value="1"/>
</dbReference>
<dbReference type="PANTHER" id="PTHR46502">
    <property type="entry name" value="C2 DOMAIN-CONTAINING"/>
    <property type="match status" value="1"/>
</dbReference>
<dbReference type="AlphaFoldDB" id="A0AAF0YE79"/>
<name>A0AAF0YE79_9TREE</name>